<comment type="caution">
    <text evidence="2">The sequence shown here is derived from an EMBL/GenBank/DDBJ whole genome shotgun (WGS) entry which is preliminary data.</text>
</comment>
<dbReference type="Gene3D" id="3.90.1150.200">
    <property type="match status" value="1"/>
</dbReference>
<dbReference type="InterPro" id="IPR014922">
    <property type="entry name" value="YdhG-like"/>
</dbReference>
<dbReference type="Proteomes" id="UP000247150">
    <property type="component" value="Unassembled WGS sequence"/>
</dbReference>
<organism evidence="2 3">
    <name type="scientific">Cytobacillus oceanisediminis</name>
    <dbReference type="NCBI Taxonomy" id="665099"/>
    <lineage>
        <taxon>Bacteria</taxon>
        <taxon>Bacillati</taxon>
        <taxon>Bacillota</taxon>
        <taxon>Bacilli</taxon>
        <taxon>Bacillales</taxon>
        <taxon>Bacillaceae</taxon>
        <taxon>Cytobacillus</taxon>
    </lineage>
</organism>
<dbReference type="RefSeq" id="WP_110065881.1">
    <property type="nucleotide sequence ID" value="NZ_QGTW01000009.1"/>
</dbReference>
<evidence type="ECO:0000259" key="1">
    <source>
        <dbReference type="Pfam" id="PF08818"/>
    </source>
</evidence>
<dbReference type="Pfam" id="PF13376">
    <property type="entry name" value="OmdA"/>
    <property type="match status" value="1"/>
</dbReference>
<dbReference type="AlphaFoldDB" id="A0A2V3A095"/>
<accession>A0A2V3A095</accession>
<gene>
    <name evidence="2" type="ORF">DFO73_10987</name>
</gene>
<dbReference type="SUPFAM" id="SSF159888">
    <property type="entry name" value="YdhG-like"/>
    <property type="match status" value="1"/>
</dbReference>
<reference evidence="2 3" key="1">
    <citation type="submission" date="2018-05" db="EMBL/GenBank/DDBJ databases">
        <title>Freshwater and sediment microbial communities from various areas in North America, analyzing microbe dynamics in response to fracking.</title>
        <authorList>
            <person name="Lamendella R."/>
        </authorList>
    </citation>
    <scope>NUCLEOTIDE SEQUENCE [LARGE SCALE GENOMIC DNA]</scope>
    <source>
        <strain evidence="2 3">15_TX</strain>
    </source>
</reference>
<sequence length="217" mass="25230">MTNSRMNPKVDEFLSKAKQWQEEFKKLRDIVLDCELTEEFKWMHPCYTFKSKNIVLIHGFKEYCALLFHKGALLKDAHGILIQQTENVQAARQIRFTNVQEIAEMETILKVYINEAIEVEKNGLEIIPKEHKEYIIPKELEHKFAEIPALKTAFEALTPGRQRAYILHFSQPKQSKTRESRIEKCMPKILDGKGLNDCTCGLSQKKPNCDGSHKNIR</sequence>
<protein>
    <submittedName>
        <fullName evidence="2">Uncharacterized protein YdeI (YjbR/CyaY-like superfamily)</fullName>
    </submittedName>
</protein>
<dbReference type="PIRSF" id="PIRSF021308">
    <property type="entry name" value="UCP021308"/>
    <property type="match status" value="1"/>
</dbReference>
<evidence type="ECO:0000313" key="2">
    <source>
        <dbReference type="EMBL" id="PWW26921.1"/>
    </source>
</evidence>
<dbReference type="InterPro" id="IPR042216">
    <property type="entry name" value="MitoNEET_CISD"/>
</dbReference>
<evidence type="ECO:0000313" key="3">
    <source>
        <dbReference type="Proteomes" id="UP000247150"/>
    </source>
</evidence>
<dbReference type="Gene3D" id="3.40.5.90">
    <property type="entry name" value="CDGSH iron-sulfur domain, mitoNEET-type"/>
    <property type="match status" value="1"/>
</dbReference>
<dbReference type="EMBL" id="QGTW01000009">
    <property type="protein sequence ID" value="PWW26921.1"/>
    <property type="molecule type" value="Genomic_DNA"/>
</dbReference>
<dbReference type="InterPro" id="IPR016786">
    <property type="entry name" value="YdeI_bac"/>
</dbReference>
<dbReference type="OrthoDB" id="214150at2"/>
<feature type="domain" description="YdhG-like" evidence="1">
    <location>
        <begin position="20"/>
        <end position="117"/>
    </location>
</feature>
<name>A0A2V3A095_9BACI</name>
<dbReference type="Pfam" id="PF08818">
    <property type="entry name" value="DUF1801"/>
    <property type="match status" value="1"/>
</dbReference>
<proteinExistence type="predicted"/>